<dbReference type="GO" id="GO:0005524">
    <property type="term" value="F:ATP binding"/>
    <property type="evidence" value="ECO:0007669"/>
    <property type="project" value="UniProtKB-KW"/>
</dbReference>
<dbReference type="AlphaFoldDB" id="A0AAU8JMG9"/>
<accession>A0AAU8JMG9</accession>
<sequence>MKFGVLVFPGSNCDRDVVWVTEGLLKQPTRLVWHQDQDIADIDVVVVPGGFSYGDYLRCGAIARFSPVMNEVVKHAEQGKWVIGICNGFQVLTEVGLLPGALTRNRDLHFICDRAPLKVERTNLPWTSGYSPGEIITLPIAHGEGCYYADADTLKQLEDNQQVLFRYCTANGEINSEGNPNGSLNNIAGICNQKGNVVGMMPHPERAADRAILHPQRFANGGTDGLKLFQGILAAATAAVA</sequence>
<proteinExistence type="inferred from homology"/>
<dbReference type="SMART" id="SM01211">
    <property type="entry name" value="GATase_5"/>
    <property type="match status" value="1"/>
</dbReference>
<keyword evidence="3 8" id="KW-0547">Nucleotide-binding</keyword>
<dbReference type="PANTHER" id="PTHR47552:SF1">
    <property type="entry name" value="PHOSPHORIBOSYLFORMYLGLYCINAMIDINE SYNTHASE SUBUNIT PURQ"/>
    <property type="match status" value="1"/>
</dbReference>
<protein>
    <recommendedName>
        <fullName evidence="8">Phosphoribosylformylglycinamidine synthase subunit PurQ</fullName>
        <shortName evidence="8">FGAM synthase</shortName>
        <ecNumber evidence="8">6.3.5.3</ecNumber>
    </recommendedName>
    <alternativeName>
        <fullName evidence="8">Formylglycinamide ribonucleotide amidotransferase subunit I</fullName>
        <shortName evidence="8">FGAR amidotransferase I</shortName>
        <shortName evidence="8">FGAR-AT I</shortName>
    </alternativeName>
    <alternativeName>
        <fullName evidence="8">Glutaminase PurQ</fullName>
        <ecNumber evidence="8">3.5.1.2</ecNumber>
    </alternativeName>
    <alternativeName>
        <fullName evidence="8">Phosphoribosylformylglycinamidine synthase subunit I</fullName>
    </alternativeName>
</protein>
<evidence type="ECO:0000256" key="4">
    <source>
        <dbReference type="ARBA" id="ARBA00022755"/>
    </source>
</evidence>
<keyword evidence="4 8" id="KW-0658">Purine biosynthesis</keyword>
<evidence type="ECO:0000256" key="1">
    <source>
        <dbReference type="ARBA" id="ARBA00022490"/>
    </source>
</evidence>
<keyword evidence="2 8" id="KW-0436">Ligase</keyword>
<evidence type="ECO:0000313" key="9">
    <source>
        <dbReference type="EMBL" id="XCM39701.1"/>
    </source>
</evidence>
<dbReference type="InterPro" id="IPR029062">
    <property type="entry name" value="Class_I_gatase-like"/>
</dbReference>
<dbReference type="GO" id="GO:0005737">
    <property type="term" value="C:cytoplasm"/>
    <property type="evidence" value="ECO:0007669"/>
    <property type="project" value="UniProtKB-SubCell"/>
</dbReference>
<dbReference type="EC" id="3.5.1.2" evidence="8"/>
<comment type="subunit">
    <text evidence="8">Part of the FGAM synthase complex composed of 1 PurL, 1 PurQ and 2 PurS subunits.</text>
</comment>
<dbReference type="RefSeq" id="WP_054469058.1">
    <property type="nucleotide sequence ID" value="NZ_CP159837.1"/>
</dbReference>
<evidence type="ECO:0000256" key="5">
    <source>
        <dbReference type="ARBA" id="ARBA00022801"/>
    </source>
</evidence>
<dbReference type="EC" id="6.3.5.3" evidence="8"/>
<dbReference type="HAMAP" id="MF_00421">
    <property type="entry name" value="PurQ"/>
    <property type="match status" value="1"/>
</dbReference>
<dbReference type="PIRSF" id="PIRSF001586">
    <property type="entry name" value="FGAM_synth_I"/>
    <property type="match status" value="1"/>
</dbReference>
<organism evidence="9">
    <name type="scientific">Planktothricoides raciborskii GIHE-MW2</name>
    <dbReference type="NCBI Taxonomy" id="2792601"/>
    <lineage>
        <taxon>Bacteria</taxon>
        <taxon>Bacillati</taxon>
        <taxon>Cyanobacteriota</taxon>
        <taxon>Cyanophyceae</taxon>
        <taxon>Oscillatoriophycideae</taxon>
        <taxon>Oscillatoriales</taxon>
        <taxon>Oscillatoriaceae</taxon>
        <taxon>Planktothricoides</taxon>
    </lineage>
</organism>
<evidence type="ECO:0000256" key="7">
    <source>
        <dbReference type="ARBA" id="ARBA00022962"/>
    </source>
</evidence>
<comment type="function">
    <text evidence="8">Part of the phosphoribosylformylglycinamidine synthase complex involved in the purines biosynthetic pathway. Catalyzes the ATP-dependent conversion of formylglycinamide ribonucleotide (FGAR) and glutamine to yield formylglycinamidine ribonucleotide (FGAM) and glutamate. The FGAM synthase complex is composed of three subunits. PurQ produces an ammonia molecule by converting glutamine to glutamate. PurL transfers the ammonia molecule to FGAR to form FGAM in an ATP-dependent manner. PurS interacts with PurQ and PurL and is thought to assist in the transfer of the ammonia molecule from PurQ to PurL.</text>
</comment>
<dbReference type="GO" id="GO:0006189">
    <property type="term" value="P:'de novo' IMP biosynthetic process"/>
    <property type="evidence" value="ECO:0007669"/>
    <property type="project" value="UniProtKB-UniRule"/>
</dbReference>
<comment type="pathway">
    <text evidence="8">Purine metabolism; IMP biosynthesis via de novo pathway; 5-amino-1-(5-phospho-D-ribosyl)imidazole from N(2)-formyl-N(1)-(5-phospho-D-ribosyl)glycinamide: step 1/2.</text>
</comment>
<feature type="active site" evidence="8">
    <location>
        <position position="205"/>
    </location>
</feature>
<keyword evidence="7 8" id="KW-0315">Glutamine amidotransferase</keyword>
<keyword evidence="1 8" id="KW-0963">Cytoplasm</keyword>
<evidence type="ECO:0000256" key="8">
    <source>
        <dbReference type="HAMAP-Rule" id="MF_00421"/>
    </source>
</evidence>
<dbReference type="PROSITE" id="PS51273">
    <property type="entry name" value="GATASE_TYPE_1"/>
    <property type="match status" value="1"/>
</dbReference>
<comment type="catalytic activity">
    <reaction evidence="8">
        <text>N(2)-formyl-N(1)-(5-phospho-beta-D-ribosyl)glycinamide + L-glutamine + ATP + H2O = 2-formamido-N(1)-(5-O-phospho-beta-D-ribosyl)acetamidine + L-glutamate + ADP + phosphate + H(+)</text>
        <dbReference type="Rhea" id="RHEA:17129"/>
        <dbReference type="ChEBI" id="CHEBI:15377"/>
        <dbReference type="ChEBI" id="CHEBI:15378"/>
        <dbReference type="ChEBI" id="CHEBI:29985"/>
        <dbReference type="ChEBI" id="CHEBI:30616"/>
        <dbReference type="ChEBI" id="CHEBI:43474"/>
        <dbReference type="ChEBI" id="CHEBI:58359"/>
        <dbReference type="ChEBI" id="CHEBI:147286"/>
        <dbReference type="ChEBI" id="CHEBI:147287"/>
        <dbReference type="ChEBI" id="CHEBI:456216"/>
        <dbReference type="EC" id="6.3.5.3"/>
    </reaction>
</comment>
<evidence type="ECO:0000256" key="6">
    <source>
        <dbReference type="ARBA" id="ARBA00022840"/>
    </source>
</evidence>
<keyword evidence="5 8" id="KW-0378">Hydrolase</keyword>
<dbReference type="NCBIfam" id="NF002957">
    <property type="entry name" value="PRK03619.1"/>
    <property type="match status" value="1"/>
</dbReference>
<evidence type="ECO:0000256" key="3">
    <source>
        <dbReference type="ARBA" id="ARBA00022741"/>
    </source>
</evidence>
<dbReference type="Pfam" id="PF13507">
    <property type="entry name" value="GATase_5"/>
    <property type="match status" value="1"/>
</dbReference>
<comment type="catalytic activity">
    <reaction evidence="8">
        <text>L-glutamine + H2O = L-glutamate + NH4(+)</text>
        <dbReference type="Rhea" id="RHEA:15889"/>
        <dbReference type="ChEBI" id="CHEBI:15377"/>
        <dbReference type="ChEBI" id="CHEBI:28938"/>
        <dbReference type="ChEBI" id="CHEBI:29985"/>
        <dbReference type="ChEBI" id="CHEBI:58359"/>
        <dbReference type="EC" id="3.5.1.2"/>
    </reaction>
</comment>
<dbReference type="InterPro" id="IPR010075">
    <property type="entry name" value="PRibForGlyAmidine_synth_PurQ"/>
</dbReference>
<gene>
    <name evidence="8 9" type="primary">purQ</name>
    <name evidence="9" type="ORF">ABWT76_002649</name>
</gene>
<dbReference type="NCBIfam" id="TIGR01737">
    <property type="entry name" value="FGAM_synth_I"/>
    <property type="match status" value="1"/>
</dbReference>
<dbReference type="PANTHER" id="PTHR47552">
    <property type="entry name" value="PHOSPHORIBOSYLFORMYLGLYCINAMIDINE SYNTHASE SUBUNIT PURQ"/>
    <property type="match status" value="1"/>
</dbReference>
<dbReference type="SUPFAM" id="SSF52317">
    <property type="entry name" value="Class I glutamine amidotransferase-like"/>
    <property type="match status" value="1"/>
</dbReference>
<dbReference type="Gene3D" id="3.40.50.880">
    <property type="match status" value="1"/>
</dbReference>
<dbReference type="EMBL" id="CP159837">
    <property type="protein sequence ID" value="XCM39701.1"/>
    <property type="molecule type" value="Genomic_DNA"/>
</dbReference>
<feature type="active site" description="Nucleophile" evidence="8">
    <location>
        <position position="86"/>
    </location>
</feature>
<evidence type="ECO:0000256" key="2">
    <source>
        <dbReference type="ARBA" id="ARBA00022598"/>
    </source>
</evidence>
<dbReference type="GO" id="GO:0004642">
    <property type="term" value="F:phosphoribosylformylglycinamidine synthase activity"/>
    <property type="evidence" value="ECO:0007669"/>
    <property type="project" value="UniProtKB-UniRule"/>
</dbReference>
<keyword evidence="6 8" id="KW-0067">ATP-binding</keyword>
<name>A0AAU8JMG9_9CYAN</name>
<reference evidence="9" key="1">
    <citation type="submission" date="2024-07" db="EMBL/GenBank/DDBJ databases">
        <authorList>
            <person name="Kim Y.J."/>
            <person name="Jeong J.Y."/>
        </authorList>
    </citation>
    <scope>NUCLEOTIDE SEQUENCE</scope>
    <source>
        <strain evidence="9">GIHE-MW2</strain>
    </source>
</reference>
<dbReference type="CDD" id="cd01740">
    <property type="entry name" value="GATase1_FGAR_AT"/>
    <property type="match status" value="1"/>
</dbReference>
<dbReference type="GO" id="GO:0004359">
    <property type="term" value="F:glutaminase activity"/>
    <property type="evidence" value="ECO:0007669"/>
    <property type="project" value="UniProtKB-EC"/>
</dbReference>
<feature type="active site" evidence="8">
    <location>
        <position position="203"/>
    </location>
</feature>
<comment type="subcellular location">
    <subcellularLocation>
        <location evidence="8">Cytoplasm</location>
    </subcellularLocation>
</comment>